<organism evidence="9 10">
    <name type="scientific">Glaciecola siphonariae</name>
    <dbReference type="NCBI Taxonomy" id="521012"/>
    <lineage>
        <taxon>Bacteria</taxon>
        <taxon>Pseudomonadati</taxon>
        <taxon>Pseudomonadota</taxon>
        <taxon>Gammaproteobacteria</taxon>
        <taxon>Alteromonadales</taxon>
        <taxon>Alteromonadaceae</taxon>
        <taxon>Glaciecola</taxon>
    </lineage>
</organism>
<comment type="function">
    <text evidence="8">This protein is part of the stalk that links CF(0) to CF(1). It either transmits conformational changes from CF(0) to CF(1) or is implicated in proton conduction.</text>
</comment>
<evidence type="ECO:0000256" key="7">
    <source>
        <dbReference type="ARBA" id="ARBA00023310"/>
    </source>
</evidence>
<evidence type="ECO:0000256" key="5">
    <source>
        <dbReference type="ARBA" id="ARBA00023136"/>
    </source>
</evidence>
<reference evidence="10" key="1">
    <citation type="journal article" date="2019" name="Int. J. Syst. Evol. Microbiol.">
        <title>The Global Catalogue of Microorganisms (GCM) 10K type strain sequencing project: providing services to taxonomists for standard genome sequencing and annotation.</title>
        <authorList>
            <consortium name="The Broad Institute Genomics Platform"/>
            <consortium name="The Broad Institute Genome Sequencing Center for Infectious Disease"/>
            <person name="Wu L."/>
            <person name="Ma J."/>
        </authorList>
    </citation>
    <scope>NUCLEOTIDE SEQUENCE [LARGE SCALE GENOMIC DNA]</scope>
    <source>
        <strain evidence="10">KACC 12507</strain>
    </source>
</reference>
<comment type="function">
    <text evidence="8">F(1)F(0) ATP synthase produces ATP from ADP in the presence of a proton or sodium gradient. F-type ATPases consist of two structural domains, F(1) containing the extramembraneous catalytic core and F(0) containing the membrane proton channel, linked together by a central stalk and a peripheral stalk. During catalysis, ATP synthesis in the catalytic domain of F(1) is coupled via a rotary mechanism of the central stalk subunits to proton translocation.</text>
</comment>
<dbReference type="PRINTS" id="PR00125">
    <property type="entry name" value="ATPASEDELTA"/>
</dbReference>
<dbReference type="InterPro" id="IPR026015">
    <property type="entry name" value="ATP_synth_OSCP/delta_N_sf"/>
</dbReference>
<comment type="similarity">
    <text evidence="8">Belongs to the ATPase delta chain family.</text>
</comment>
<keyword evidence="7 8" id="KW-0066">ATP synthesis</keyword>
<dbReference type="Pfam" id="PF00213">
    <property type="entry name" value="OSCP"/>
    <property type="match status" value="1"/>
</dbReference>
<evidence type="ECO:0000256" key="4">
    <source>
        <dbReference type="ARBA" id="ARBA00023065"/>
    </source>
</evidence>
<dbReference type="Proteomes" id="UP001595897">
    <property type="component" value="Unassembled WGS sequence"/>
</dbReference>
<dbReference type="NCBIfam" id="NF004404">
    <property type="entry name" value="PRK05758.2-5"/>
    <property type="match status" value="1"/>
</dbReference>
<evidence type="ECO:0000256" key="6">
    <source>
        <dbReference type="ARBA" id="ARBA00023196"/>
    </source>
</evidence>
<dbReference type="NCBIfam" id="TIGR01145">
    <property type="entry name" value="ATP_synt_delta"/>
    <property type="match status" value="1"/>
</dbReference>
<dbReference type="SUPFAM" id="SSF47928">
    <property type="entry name" value="N-terminal domain of the delta subunit of the F1F0-ATP synthase"/>
    <property type="match status" value="1"/>
</dbReference>
<evidence type="ECO:0000256" key="8">
    <source>
        <dbReference type="HAMAP-Rule" id="MF_01416"/>
    </source>
</evidence>
<dbReference type="InterPro" id="IPR000711">
    <property type="entry name" value="ATPase_OSCP/dsu"/>
</dbReference>
<keyword evidence="8" id="KW-1003">Cell membrane</keyword>
<comment type="caution">
    <text evidence="9">The sequence shown here is derived from an EMBL/GenBank/DDBJ whole genome shotgun (WGS) entry which is preliminary data.</text>
</comment>
<gene>
    <name evidence="8 9" type="primary">atpH</name>
    <name evidence="9" type="ORF">ACFO4O_01185</name>
</gene>
<protein>
    <recommendedName>
        <fullName evidence="8">ATP synthase subunit delta</fullName>
    </recommendedName>
    <alternativeName>
        <fullName evidence="8">ATP synthase F(1) sector subunit delta</fullName>
    </alternativeName>
    <alternativeName>
        <fullName evidence="8">F-type ATPase subunit delta</fullName>
        <shortName evidence="8">F-ATPase subunit delta</shortName>
    </alternativeName>
</protein>
<keyword evidence="3 8" id="KW-0375">Hydrogen ion transport</keyword>
<keyword evidence="5 8" id="KW-0472">Membrane</keyword>
<dbReference type="PROSITE" id="PS00389">
    <property type="entry name" value="ATPASE_DELTA"/>
    <property type="match status" value="1"/>
</dbReference>
<dbReference type="RefSeq" id="WP_382405421.1">
    <property type="nucleotide sequence ID" value="NZ_JBHSGU010000001.1"/>
</dbReference>
<name>A0ABV9LRC6_9ALTE</name>
<proteinExistence type="inferred from homology"/>
<evidence type="ECO:0000256" key="1">
    <source>
        <dbReference type="ARBA" id="ARBA00004370"/>
    </source>
</evidence>
<accession>A0ABV9LRC6</accession>
<comment type="subcellular location">
    <subcellularLocation>
        <location evidence="8">Cell membrane</location>
        <topology evidence="8">Peripheral membrane protein</topology>
    </subcellularLocation>
    <subcellularLocation>
        <location evidence="1">Membrane</location>
    </subcellularLocation>
</comment>
<evidence type="ECO:0000313" key="9">
    <source>
        <dbReference type="EMBL" id="MFC4698774.1"/>
    </source>
</evidence>
<sequence length="177" mass="19384">MSELTTVARPYAHAAFDFAVEKSEIEQWQAMLVFAAEVAKNDFMHHFLSGAQSSSSAAEMFIKICGEQLDAHGQNFIKILAVNNRLLILPEISTMFNALKVEREKQINVDVSSASALSDAQMAMLSAALEKRFDRKIKLNCSVDPSLIAGMIIKAGDTVIDGSVHSQLNRLNDALQA</sequence>
<evidence type="ECO:0000313" key="10">
    <source>
        <dbReference type="Proteomes" id="UP001595897"/>
    </source>
</evidence>
<dbReference type="Gene3D" id="1.10.520.20">
    <property type="entry name" value="N-terminal domain of the delta subunit of the F1F0-ATP synthase"/>
    <property type="match status" value="1"/>
</dbReference>
<keyword evidence="6 8" id="KW-0139">CF(1)</keyword>
<keyword evidence="10" id="KW-1185">Reference proteome</keyword>
<dbReference type="NCBIfam" id="NF004402">
    <property type="entry name" value="PRK05758.2-2"/>
    <property type="match status" value="1"/>
</dbReference>
<dbReference type="InterPro" id="IPR020781">
    <property type="entry name" value="ATPase_OSCP/d_CS"/>
</dbReference>
<dbReference type="EMBL" id="JBHSGU010000001">
    <property type="protein sequence ID" value="MFC4698774.1"/>
    <property type="molecule type" value="Genomic_DNA"/>
</dbReference>
<dbReference type="HAMAP" id="MF_01416">
    <property type="entry name" value="ATP_synth_delta_bact"/>
    <property type="match status" value="1"/>
</dbReference>
<evidence type="ECO:0000256" key="3">
    <source>
        <dbReference type="ARBA" id="ARBA00022781"/>
    </source>
</evidence>
<evidence type="ECO:0000256" key="2">
    <source>
        <dbReference type="ARBA" id="ARBA00022448"/>
    </source>
</evidence>
<dbReference type="PANTHER" id="PTHR11910">
    <property type="entry name" value="ATP SYNTHASE DELTA CHAIN"/>
    <property type="match status" value="1"/>
</dbReference>
<keyword evidence="2 8" id="KW-0813">Transport</keyword>
<keyword evidence="4 8" id="KW-0406">Ion transport</keyword>